<comment type="caution">
    <text evidence="2">The sequence shown here is derived from an EMBL/GenBank/DDBJ whole genome shotgun (WGS) entry which is preliminary data.</text>
</comment>
<feature type="transmembrane region" description="Helical" evidence="1">
    <location>
        <begin position="54"/>
        <end position="74"/>
    </location>
</feature>
<proteinExistence type="predicted"/>
<evidence type="ECO:0000256" key="1">
    <source>
        <dbReference type="SAM" id="Phobius"/>
    </source>
</evidence>
<keyword evidence="3" id="KW-1185">Reference proteome</keyword>
<keyword evidence="1" id="KW-0472">Membrane</keyword>
<keyword evidence="1" id="KW-1133">Transmembrane helix</keyword>
<evidence type="ECO:0000313" key="2">
    <source>
        <dbReference type="EMBL" id="PRZ15882.1"/>
    </source>
</evidence>
<name>A0ABX5ESJ8_9BACL</name>
<dbReference type="Proteomes" id="UP000238836">
    <property type="component" value="Unassembled WGS sequence"/>
</dbReference>
<evidence type="ECO:0000313" key="3">
    <source>
        <dbReference type="Proteomes" id="UP000238836"/>
    </source>
</evidence>
<accession>A0ABX5ESJ8</accession>
<organism evidence="2 3">
    <name type="scientific">Laceyella sediminis</name>
    <dbReference type="NCBI Taxonomy" id="573074"/>
    <lineage>
        <taxon>Bacteria</taxon>
        <taxon>Bacillati</taxon>
        <taxon>Bacillota</taxon>
        <taxon>Bacilli</taxon>
        <taxon>Bacillales</taxon>
        <taxon>Thermoactinomycetaceae</taxon>
        <taxon>Laceyella</taxon>
    </lineage>
</organism>
<reference evidence="2 3" key="1">
    <citation type="submission" date="2018-03" db="EMBL/GenBank/DDBJ databases">
        <title>Genomic Encyclopedia of Archaeal and Bacterial Type Strains, Phase II (KMG-II): from individual species to whole genera.</title>
        <authorList>
            <person name="Goeker M."/>
        </authorList>
    </citation>
    <scope>NUCLEOTIDE SEQUENCE [LARGE SCALE GENOMIC DNA]</scope>
    <source>
        <strain evidence="2 3">RHA1</strain>
    </source>
</reference>
<sequence length="81" mass="9025">MESDRSMKTVTVSLGLCIVSHERGASGAKHVESLSRLQDECEQTPSFSVKRRRFYVLASCVRITIGWTFGACLMNRASQLT</sequence>
<dbReference type="EMBL" id="PVTZ01000003">
    <property type="protein sequence ID" value="PRZ15882.1"/>
    <property type="molecule type" value="Genomic_DNA"/>
</dbReference>
<keyword evidence="1" id="KW-0812">Transmembrane</keyword>
<gene>
    <name evidence="2" type="ORF">CLV36_103107</name>
</gene>
<protein>
    <submittedName>
        <fullName evidence="2">Uncharacterized protein</fullName>
    </submittedName>
</protein>